<accession>A0A1I3A6M8</accession>
<dbReference type="AlphaFoldDB" id="A0A1I3A6M8"/>
<dbReference type="EMBL" id="FOPZ01000004">
    <property type="protein sequence ID" value="SFH45767.1"/>
    <property type="molecule type" value="Genomic_DNA"/>
</dbReference>
<keyword evidence="3" id="KW-1185">Reference proteome</keyword>
<protein>
    <submittedName>
        <fullName evidence="2">Uncharacterized protein</fullName>
    </submittedName>
</protein>
<dbReference type="Proteomes" id="UP000323537">
    <property type="component" value="Unassembled WGS sequence"/>
</dbReference>
<sequence length="233" mass="26957">MRSINESRPDFDGRLASRPWTSNRVRCAQSGLRRRSIVWSFSIEIRIPAKRRSSSSGVHVPSAMSSAFNTTNQERRGRAAGIRTKPTRIWVRVTSKSTTRRGPHLTANPRRSRIRIRWRSSKRVSANFETVSRISRRAPVRIRDLRGRIQRERPSAGRTSFTDITSSRVPRRRLRPRHHGRRLEVPRGHRLGARDRLPGGRRTRPCVLPRGRRARDERGGTRLTRKAELFATP</sequence>
<reference evidence="2 3" key="1">
    <citation type="submission" date="2016-10" db="EMBL/GenBank/DDBJ databases">
        <authorList>
            <person name="Varghese N."/>
            <person name="Submissions S."/>
        </authorList>
    </citation>
    <scope>NUCLEOTIDE SEQUENCE [LARGE SCALE GENOMIC DNA]</scope>
    <source>
        <strain evidence="2 3">CGMCC 1.6377</strain>
    </source>
</reference>
<organism evidence="2 3">
    <name type="scientific">Halorubrum aquaticum</name>
    <dbReference type="NCBI Taxonomy" id="387340"/>
    <lineage>
        <taxon>Archaea</taxon>
        <taxon>Methanobacteriati</taxon>
        <taxon>Methanobacteriota</taxon>
        <taxon>Stenosarchaea group</taxon>
        <taxon>Halobacteria</taxon>
        <taxon>Halobacteriales</taxon>
        <taxon>Haloferacaceae</taxon>
        <taxon>Halorubrum</taxon>
    </lineage>
</organism>
<evidence type="ECO:0000313" key="3">
    <source>
        <dbReference type="Proteomes" id="UP000323537"/>
    </source>
</evidence>
<feature type="region of interest" description="Disordered" evidence="1">
    <location>
        <begin position="177"/>
        <end position="219"/>
    </location>
</feature>
<proteinExistence type="predicted"/>
<feature type="compositionally biased region" description="Basic and acidic residues" evidence="1">
    <location>
        <begin position="182"/>
        <end position="198"/>
    </location>
</feature>
<gene>
    <name evidence="2" type="ORF">SAMN04488066_104213</name>
</gene>
<name>A0A1I3A6M8_9EURY</name>
<evidence type="ECO:0000313" key="2">
    <source>
        <dbReference type="EMBL" id="SFH45767.1"/>
    </source>
</evidence>
<evidence type="ECO:0000256" key="1">
    <source>
        <dbReference type="SAM" id="MobiDB-lite"/>
    </source>
</evidence>